<dbReference type="EMBL" id="JAHTGR010000003">
    <property type="protein sequence ID" value="MBV6320617.1"/>
    <property type="molecule type" value="Genomic_DNA"/>
</dbReference>
<evidence type="ECO:0000313" key="3">
    <source>
        <dbReference type="EMBL" id="MCP2008674.1"/>
    </source>
</evidence>
<comment type="caution">
    <text evidence="2">The sequence shown here is derived from an EMBL/GenBank/DDBJ whole genome shotgun (WGS) entry which is preliminary data.</text>
</comment>
<feature type="binding site" evidence="1">
    <location>
        <position position="315"/>
    </location>
    <ligand>
        <name>Zn(2+)</name>
        <dbReference type="ChEBI" id="CHEBI:29105"/>
    </ligand>
</feature>
<evidence type="ECO:0000256" key="1">
    <source>
        <dbReference type="PIRSR" id="PIRSR607822-1"/>
    </source>
</evidence>
<evidence type="ECO:0000313" key="4">
    <source>
        <dbReference type="Proteomes" id="UP001155901"/>
    </source>
</evidence>
<protein>
    <recommendedName>
        <fullName evidence="6">Lanthionine synthetase C family protein</fullName>
    </recommendedName>
</protein>
<feature type="binding site" evidence="1">
    <location>
        <position position="314"/>
    </location>
    <ligand>
        <name>Zn(2+)</name>
        <dbReference type="ChEBI" id="CHEBI:29105"/>
    </ligand>
</feature>
<reference evidence="3" key="2">
    <citation type="submission" date="2022-03" db="EMBL/GenBank/DDBJ databases">
        <title>Genome Encyclopedia of Bacteria and Archaea VI: Functional Genomics of Type Strains.</title>
        <authorList>
            <person name="Whitman W."/>
        </authorList>
    </citation>
    <scope>NUCLEOTIDE SEQUENCE</scope>
    <source>
        <strain evidence="3">HSC-15S17</strain>
    </source>
</reference>
<organism evidence="2 4">
    <name type="scientific">Duganella violaceipulchra</name>
    <dbReference type="NCBI Taxonomy" id="2849652"/>
    <lineage>
        <taxon>Bacteria</taxon>
        <taxon>Pseudomonadati</taxon>
        <taxon>Pseudomonadota</taxon>
        <taxon>Betaproteobacteria</taxon>
        <taxon>Burkholderiales</taxon>
        <taxon>Oxalobacteraceae</taxon>
        <taxon>Telluria group</taxon>
        <taxon>Duganella</taxon>
    </lineage>
</organism>
<proteinExistence type="predicted"/>
<evidence type="ECO:0008006" key="6">
    <source>
        <dbReference type="Google" id="ProtNLM"/>
    </source>
</evidence>
<accession>A0AA41H418</accession>
<dbReference type="RefSeq" id="WP_217941380.1">
    <property type="nucleotide sequence ID" value="NZ_JAHTGR010000003.1"/>
</dbReference>
<dbReference type="EMBL" id="JALJZU010000004">
    <property type="protein sequence ID" value="MCP2008674.1"/>
    <property type="molecule type" value="Genomic_DNA"/>
</dbReference>
<evidence type="ECO:0000313" key="5">
    <source>
        <dbReference type="Proteomes" id="UP001162889"/>
    </source>
</evidence>
<keyword evidence="1" id="KW-0479">Metal-binding</keyword>
<sequence length="382" mass="41267">MVFGEVYSIPLHMAAVATDNVQFALTRGEASLANGLAGALLMQGQMYSRFPTATHRQLITALVEKLIEVIQTRELDSSLWHGITGVLYAIEFIRSVDANLIPVELEEFIADMDEQLLAYVEGGSRTLHFGLATGVAGLGAYALMRNDIEMSKRLYGAVEDALLAMSIEENGRRVWLTRQGLRRPLTSAATGVQGQVDIGMTQGLAGLVQLFSGAVRYGLGSARTPELLQSTVEALVAYRRPPTQGATFPYLAAQTAEVGSGLAWCYGDLSAATAIHSAGLALIRDDWQALGRDIIEERLMQPAHTFHLHDDSLCHGRAGAMHLLNKIYGGSPAFPVPQALNGGESIKPRHGLFAGSAGLLLTKIDGAHRGRHHWDVCMYMGF</sequence>
<keyword evidence="5" id="KW-1185">Reference proteome</keyword>
<feature type="binding site" evidence="1">
    <location>
        <position position="265"/>
    </location>
    <ligand>
        <name>Zn(2+)</name>
        <dbReference type="ChEBI" id="CHEBI:29105"/>
    </ligand>
</feature>
<keyword evidence="1" id="KW-0862">Zinc</keyword>
<dbReference type="GO" id="GO:0046872">
    <property type="term" value="F:metal ion binding"/>
    <property type="evidence" value="ECO:0007669"/>
    <property type="project" value="UniProtKB-KW"/>
</dbReference>
<dbReference type="Proteomes" id="UP001155901">
    <property type="component" value="Unassembled WGS sequence"/>
</dbReference>
<dbReference type="Proteomes" id="UP001162889">
    <property type="component" value="Unassembled WGS sequence"/>
</dbReference>
<dbReference type="Pfam" id="PF05147">
    <property type="entry name" value="LANC_like"/>
    <property type="match status" value="1"/>
</dbReference>
<dbReference type="GO" id="GO:0031179">
    <property type="term" value="P:peptide modification"/>
    <property type="evidence" value="ECO:0007669"/>
    <property type="project" value="InterPro"/>
</dbReference>
<dbReference type="AlphaFoldDB" id="A0AA41H418"/>
<evidence type="ECO:0000313" key="2">
    <source>
        <dbReference type="EMBL" id="MBV6320617.1"/>
    </source>
</evidence>
<dbReference type="SMART" id="SM01260">
    <property type="entry name" value="LANC_like"/>
    <property type="match status" value="1"/>
</dbReference>
<gene>
    <name evidence="2" type="ORF">KVP70_06690</name>
    <name evidence="3" type="ORF">L1274_002382</name>
</gene>
<dbReference type="InterPro" id="IPR007822">
    <property type="entry name" value="LANC-like"/>
</dbReference>
<reference evidence="2" key="1">
    <citation type="submission" date="2021-07" db="EMBL/GenBank/DDBJ databases">
        <title>Characterization of violacein-producing bacteria and related species.</title>
        <authorList>
            <person name="Wilson H.S."/>
            <person name="De Leon M.E."/>
        </authorList>
    </citation>
    <scope>NUCLEOTIDE SEQUENCE</scope>
    <source>
        <strain evidence="2">HSC-15S17</strain>
    </source>
</reference>
<name>A0AA41H418_9BURK</name>